<evidence type="ECO:0000256" key="1">
    <source>
        <dbReference type="SAM" id="Phobius"/>
    </source>
</evidence>
<organism evidence="2 3">
    <name type="scientific">Datura stramonium</name>
    <name type="common">Jimsonweed</name>
    <name type="synonym">Common thornapple</name>
    <dbReference type="NCBI Taxonomy" id="4076"/>
    <lineage>
        <taxon>Eukaryota</taxon>
        <taxon>Viridiplantae</taxon>
        <taxon>Streptophyta</taxon>
        <taxon>Embryophyta</taxon>
        <taxon>Tracheophyta</taxon>
        <taxon>Spermatophyta</taxon>
        <taxon>Magnoliopsida</taxon>
        <taxon>eudicotyledons</taxon>
        <taxon>Gunneridae</taxon>
        <taxon>Pentapetalae</taxon>
        <taxon>asterids</taxon>
        <taxon>lamiids</taxon>
        <taxon>Solanales</taxon>
        <taxon>Solanaceae</taxon>
        <taxon>Solanoideae</taxon>
        <taxon>Datureae</taxon>
        <taxon>Datura</taxon>
    </lineage>
</organism>
<evidence type="ECO:0000313" key="3">
    <source>
        <dbReference type="Proteomes" id="UP000823775"/>
    </source>
</evidence>
<dbReference type="Proteomes" id="UP000823775">
    <property type="component" value="Unassembled WGS sequence"/>
</dbReference>
<protein>
    <submittedName>
        <fullName evidence="2">Uncharacterized protein</fullName>
    </submittedName>
</protein>
<feature type="transmembrane region" description="Helical" evidence="1">
    <location>
        <begin position="51"/>
        <end position="69"/>
    </location>
</feature>
<feature type="transmembrane region" description="Helical" evidence="1">
    <location>
        <begin position="81"/>
        <end position="103"/>
    </location>
</feature>
<keyword evidence="1" id="KW-0812">Transmembrane</keyword>
<proteinExistence type="predicted"/>
<accession>A0ABS8VN01</accession>
<keyword evidence="1" id="KW-1133">Transmembrane helix</keyword>
<comment type="caution">
    <text evidence="2">The sequence shown here is derived from an EMBL/GenBank/DDBJ whole genome shotgun (WGS) entry which is preliminary data.</text>
</comment>
<keyword evidence="3" id="KW-1185">Reference proteome</keyword>
<sequence>MGNTMHQAPHCGARSAYGAARCRLRVPRWATRHRPRVLSRQTKLSVAPPNVLYGHNIAPLSVWIYLRVIQVISQMCLRDAVFYYAVGLAPFEFFLATLALLSLK</sequence>
<reference evidence="2 3" key="1">
    <citation type="journal article" date="2021" name="BMC Genomics">
        <title>Datura genome reveals duplications of psychoactive alkaloid biosynthetic genes and high mutation rate following tissue culture.</title>
        <authorList>
            <person name="Rajewski A."/>
            <person name="Carter-House D."/>
            <person name="Stajich J."/>
            <person name="Litt A."/>
        </authorList>
    </citation>
    <scope>NUCLEOTIDE SEQUENCE [LARGE SCALE GENOMIC DNA]</scope>
    <source>
        <strain evidence="2">AR-01</strain>
    </source>
</reference>
<keyword evidence="1" id="KW-0472">Membrane</keyword>
<evidence type="ECO:0000313" key="2">
    <source>
        <dbReference type="EMBL" id="MCE0481199.1"/>
    </source>
</evidence>
<name>A0ABS8VN01_DATST</name>
<dbReference type="EMBL" id="JACEIK010005311">
    <property type="protein sequence ID" value="MCE0481199.1"/>
    <property type="molecule type" value="Genomic_DNA"/>
</dbReference>
<gene>
    <name evidence="2" type="ORF">HAX54_038756</name>
</gene>